<feature type="compositionally biased region" description="Basic and acidic residues" evidence="1">
    <location>
        <begin position="71"/>
        <end position="82"/>
    </location>
</feature>
<name>A0AAV3NGS7_LITER</name>
<evidence type="ECO:0000256" key="1">
    <source>
        <dbReference type="SAM" id="MobiDB-lite"/>
    </source>
</evidence>
<proteinExistence type="predicted"/>
<evidence type="ECO:0000313" key="2">
    <source>
        <dbReference type="EMBL" id="GAA0138534.1"/>
    </source>
</evidence>
<evidence type="ECO:0000313" key="3">
    <source>
        <dbReference type="Proteomes" id="UP001454036"/>
    </source>
</evidence>
<dbReference type="EMBL" id="BAABME010014958">
    <property type="protein sequence ID" value="GAA0138534.1"/>
    <property type="molecule type" value="Genomic_DNA"/>
</dbReference>
<feature type="region of interest" description="Disordered" evidence="1">
    <location>
        <begin position="61"/>
        <end position="95"/>
    </location>
</feature>
<sequence length="170" mass="19816">MRFSQTRPKRTISTRLTHIVESPSPVNSPLTARVTQYVELEELKTKETKGKDLRDVLTCKRTRSKSPRKQPVWERIQRDRRQPFKRRQYDSQPQKGLVRCTQIAPSEHLTPLRVSVAEVFSQMDYKNLLLKPVRMRNAPGRHDKTASVNTIGNMDMTLMNVGFSNQRLKN</sequence>
<dbReference type="Proteomes" id="UP001454036">
    <property type="component" value="Unassembled WGS sequence"/>
</dbReference>
<reference evidence="2 3" key="1">
    <citation type="submission" date="2024-01" db="EMBL/GenBank/DDBJ databases">
        <title>The complete chloroplast genome sequence of Lithospermum erythrorhizon: insights into the phylogenetic relationship among Boraginaceae species and the maternal lineages of purple gromwells.</title>
        <authorList>
            <person name="Okada T."/>
            <person name="Watanabe K."/>
        </authorList>
    </citation>
    <scope>NUCLEOTIDE SEQUENCE [LARGE SCALE GENOMIC DNA]</scope>
</reference>
<organism evidence="2 3">
    <name type="scientific">Lithospermum erythrorhizon</name>
    <name type="common">Purple gromwell</name>
    <name type="synonym">Lithospermum officinale var. erythrorhizon</name>
    <dbReference type="NCBI Taxonomy" id="34254"/>
    <lineage>
        <taxon>Eukaryota</taxon>
        <taxon>Viridiplantae</taxon>
        <taxon>Streptophyta</taxon>
        <taxon>Embryophyta</taxon>
        <taxon>Tracheophyta</taxon>
        <taxon>Spermatophyta</taxon>
        <taxon>Magnoliopsida</taxon>
        <taxon>eudicotyledons</taxon>
        <taxon>Gunneridae</taxon>
        <taxon>Pentapetalae</taxon>
        <taxon>asterids</taxon>
        <taxon>lamiids</taxon>
        <taxon>Boraginales</taxon>
        <taxon>Boraginaceae</taxon>
        <taxon>Boraginoideae</taxon>
        <taxon>Lithospermeae</taxon>
        <taxon>Lithospermum</taxon>
    </lineage>
</organism>
<protein>
    <submittedName>
        <fullName evidence="2">Uncharacterized protein</fullName>
    </submittedName>
</protein>
<comment type="caution">
    <text evidence="2">The sequence shown here is derived from an EMBL/GenBank/DDBJ whole genome shotgun (WGS) entry which is preliminary data.</text>
</comment>
<dbReference type="AlphaFoldDB" id="A0AAV3NGS7"/>
<keyword evidence="3" id="KW-1185">Reference proteome</keyword>
<accession>A0AAV3NGS7</accession>
<gene>
    <name evidence="2" type="ORF">LIER_34947</name>
</gene>